<dbReference type="PROSITE" id="PS51257">
    <property type="entry name" value="PROKAR_LIPOPROTEIN"/>
    <property type="match status" value="1"/>
</dbReference>
<dbReference type="Pfam" id="PF17862">
    <property type="entry name" value="AAA_lid_3"/>
    <property type="match status" value="1"/>
</dbReference>
<keyword evidence="2 6" id="KW-0547">Nucleotide-binding</keyword>
<dbReference type="GO" id="GO:0016887">
    <property type="term" value="F:ATP hydrolysis activity"/>
    <property type="evidence" value="ECO:0007669"/>
    <property type="project" value="InterPro"/>
</dbReference>
<dbReference type="InterPro" id="IPR003593">
    <property type="entry name" value="AAA+_ATPase"/>
</dbReference>
<dbReference type="Gene3D" id="3.40.50.300">
    <property type="entry name" value="P-loop containing nucleotide triphosphate hydrolases"/>
    <property type="match status" value="1"/>
</dbReference>
<dbReference type="GO" id="GO:0005524">
    <property type="term" value="F:ATP binding"/>
    <property type="evidence" value="ECO:0007669"/>
    <property type="project" value="UniProtKB-KW"/>
</dbReference>
<evidence type="ECO:0000259" key="9">
    <source>
        <dbReference type="SMART" id="SM00382"/>
    </source>
</evidence>
<feature type="region of interest" description="Disordered" evidence="7">
    <location>
        <begin position="415"/>
        <end position="435"/>
    </location>
</feature>
<feature type="compositionally biased region" description="Basic residues" evidence="7">
    <location>
        <begin position="415"/>
        <end position="433"/>
    </location>
</feature>
<reference evidence="11" key="2">
    <citation type="journal article" date="2017" name="Nat. Plants">
        <title>The Aegilops tauschii genome reveals multiple impacts of transposons.</title>
        <authorList>
            <person name="Zhao G."/>
            <person name="Zou C."/>
            <person name="Li K."/>
            <person name="Wang K."/>
            <person name="Li T."/>
            <person name="Gao L."/>
            <person name="Zhang X."/>
            <person name="Wang H."/>
            <person name="Yang Z."/>
            <person name="Liu X."/>
            <person name="Jiang W."/>
            <person name="Mao L."/>
            <person name="Kong X."/>
            <person name="Jiao Y."/>
            <person name="Jia J."/>
        </authorList>
    </citation>
    <scope>NUCLEOTIDE SEQUENCE [LARGE SCALE GENOMIC DNA]</scope>
    <source>
        <strain evidence="11">cv. AL8/78</strain>
    </source>
</reference>
<dbReference type="InterPro" id="IPR003960">
    <property type="entry name" value="ATPase_AAA_CS"/>
</dbReference>
<evidence type="ECO:0000256" key="7">
    <source>
        <dbReference type="SAM" id="MobiDB-lite"/>
    </source>
</evidence>
<dbReference type="AlphaFoldDB" id="A0A453SGV9"/>
<dbReference type="PROSITE" id="PS00674">
    <property type="entry name" value="AAA"/>
    <property type="match status" value="1"/>
</dbReference>
<feature type="domain" description="AAA+ ATPase" evidence="9">
    <location>
        <begin position="118"/>
        <end position="254"/>
    </location>
</feature>
<comment type="subcellular location">
    <subcellularLocation>
        <location evidence="1">Mitochondrion outer membrane</location>
        <topology evidence="1">Single-pass membrane protein</topology>
    </subcellularLocation>
</comment>
<evidence type="ECO:0000256" key="2">
    <source>
        <dbReference type="ARBA" id="ARBA00022741"/>
    </source>
</evidence>
<evidence type="ECO:0000256" key="1">
    <source>
        <dbReference type="ARBA" id="ARBA00004572"/>
    </source>
</evidence>
<feature type="compositionally biased region" description="Basic and acidic residues" evidence="7">
    <location>
        <begin position="356"/>
        <end position="372"/>
    </location>
</feature>
<dbReference type="Gene3D" id="1.10.8.60">
    <property type="match status" value="1"/>
</dbReference>
<dbReference type="InterPro" id="IPR027417">
    <property type="entry name" value="P-loop_NTPase"/>
</dbReference>
<name>A0A453SGV9_AEGTS</name>
<evidence type="ECO:0000256" key="5">
    <source>
        <dbReference type="ARBA" id="ARBA00023128"/>
    </source>
</evidence>
<dbReference type="Pfam" id="PF00004">
    <property type="entry name" value="AAA"/>
    <property type="match status" value="1"/>
</dbReference>
<evidence type="ECO:0000256" key="6">
    <source>
        <dbReference type="RuleBase" id="RU003651"/>
    </source>
</evidence>
<proteinExistence type="inferred from homology"/>
<reference evidence="10" key="3">
    <citation type="journal article" date="2017" name="Nature">
        <title>Genome sequence of the progenitor of the wheat D genome Aegilops tauschii.</title>
        <authorList>
            <person name="Luo M.C."/>
            <person name="Gu Y.Q."/>
            <person name="Puiu D."/>
            <person name="Wang H."/>
            <person name="Twardziok S.O."/>
            <person name="Deal K.R."/>
            <person name="Huo N."/>
            <person name="Zhu T."/>
            <person name="Wang L."/>
            <person name="Wang Y."/>
            <person name="McGuire P.E."/>
            <person name="Liu S."/>
            <person name="Long H."/>
            <person name="Ramasamy R.K."/>
            <person name="Rodriguez J.C."/>
            <person name="Van S.L."/>
            <person name="Yuan L."/>
            <person name="Wang Z."/>
            <person name="Xia Z."/>
            <person name="Xiao L."/>
            <person name="Anderson O.D."/>
            <person name="Ouyang S."/>
            <person name="Liang Y."/>
            <person name="Zimin A.V."/>
            <person name="Pertea G."/>
            <person name="Qi P."/>
            <person name="Bennetzen J.L."/>
            <person name="Dai X."/>
            <person name="Dawson M.W."/>
            <person name="Muller H.G."/>
            <person name="Kugler K."/>
            <person name="Rivarola-Duarte L."/>
            <person name="Spannagl M."/>
            <person name="Mayer K.F.X."/>
            <person name="Lu F.H."/>
            <person name="Bevan M.W."/>
            <person name="Leroy P."/>
            <person name="Li P."/>
            <person name="You F.M."/>
            <person name="Sun Q."/>
            <person name="Liu Z."/>
            <person name="Lyons E."/>
            <person name="Wicker T."/>
            <person name="Salzberg S.L."/>
            <person name="Devos K.M."/>
            <person name="Dvorak J."/>
        </authorList>
    </citation>
    <scope>NUCLEOTIDE SEQUENCE [LARGE SCALE GENOMIC DNA]</scope>
    <source>
        <strain evidence="10">cv. AL8/78</strain>
    </source>
</reference>
<reference evidence="10" key="4">
    <citation type="submission" date="2019-03" db="UniProtKB">
        <authorList>
            <consortium name="EnsemblPlants"/>
        </authorList>
    </citation>
    <scope>IDENTIFICATION</scope>
</reference>
<evidence type="ECO:0000313" key="11">
    <source>
        <dbReference type="Proteomes" id="UP000015105"/>
    </source>
</evidence>
<evidence type="ECO:0000256" key="4">
    <source>
        <dbReference type="ARBA" id="ARBA00022840"/>
    </source>
</evidence>
<dbReference type="EnsemblPlants" id="AET7Gv20941200.1">
    <property type="protein sequence ID" value="AET7Gv20941200.1"/>
    <property type="gene ID" value="AET7Gv20941200"/>
</dbReference>
<reference evidence="11" key="1">
    <citation type="journal article" date="2014" name="Science">
        <title>Ancient hybridizations among the ancestral genomes of bread wheat.</title>
        <authorList>
            <consortium name="International Wheat Genome Sequencing Consortium,"/>
            <person name="Marcussen T."/>
            <person name="Sandve S.R."/>
            <person name="Heier L."/>
            <person name="Spannagl M."/>
            <person name="Pfeifer M."/>
            <person name="Jakobsen K.S."/>
            <person name="Wulff B.B."/>
            <person name="Steuernagel B."/>
            <person name="Mayer K.F."/>
            <person name="Olsen O.A."/>
        </authorList>
    </citation>
    <scope>NUCLEOTIDE SEQUENCE [LARGE SCALE GENOMIC DNA]</scope>
    <source>
        <strain evidence="11">cv. AL8/78</strain>
    </source>
</reference>
<feature type="region of interest" description="Disordered" evidence="7">
    <location>
        <begin position="312"/>
        <end position="377"/>
    </location>
</feature>
<dbReference type="Proteomes" id="UP000015105">
    <property type="component" value="Chromosome 7D"/>
</dbReference>
<keyword evidence="8" id="KW-0812">Transmembrane</keyword>
<keyword evidence="3" id="KW-1000">Mitochondrion outer membrane</keyword>
<dbReference type="SUPFAM" id="SSF52540">
    <property type="entry name" value="P-loop containing nucleoside triphosphate hydrolases"/>
    <property type="match status" value="1"/>
</dbReference>
<evidence type="ECO:0000313" key="10">
    <source>
        <dbReference type="EnsemblPlants" id="AET7Gv20941200.1"/>
    </source>
</evidence>
<accession>A0A453SGV9</accession>
<reference evidence="10" key="5">
    <citation type="journal article" date="2021" name="G3 (Bethesda)">
        <title>Aegilops tauschii genome assembly Aet v5.0 features greater sequence contiguity and improved annotation.</title>
        <authorList>
            <person name="Wang L."/>
            <person name="Zhu T."/>
            <person name="Rodriguez J.C."/>
            <person name="Deal K.R."/>
            <person name="Dubcovsky J."/>
            <person name="McGuire P.E."/>
            <person name="Lux T."/>
            <person name="Spannagl M."/>
            <person name="Mayer K.F.X."/>
            <person name="Baldrich P."/>
            <person name="Meyers B.C."/>
            <person name="Huo N."/>
            <person name="Gu Y.Q."/>
            <person name="Zhou H."/>
            <person name="Devos K.M."/>
            <person name="Bennetzen J.L."/>
            <person name="Unver T."/>
            <person name="Budak H."/>
            <person name="Gulick P.J."/>
            <person name="Galiba G."/>
            <person name="Kalapos B."/>
            <person name="Nelson D.R."/>
            <person name="Li P."/>
            <person name="You F.M."/>
            <person name="Luo M.C."/>
            <person name="Dvorak J."/>
        </authorList>
    </citation>
    <scope>NUCLEOTIDE SEQUENCE [LARGE SCALE GENOMIC DNA]</scope>
    <source>
        <strain evidence="10">cv. AL8/78</strain>
    </source>
</reference>
<evidence type="ECO:0000256" key="3">
    <source>
        <dbReference type="ARBA" id="ARBA00022787"/>
    </source>
</evidence>
<dbReference type="STRING" id="200361.A0A453SGV9"/>
<dbReference type="PRINTS" id="PR00830">
    <property type="entry name" value="ENDOLAPTASE"/>
</dbReference>
<keyword evidence="5" id="KW-0496">Mitochondrion</keyword>
<dbReference type="Gramene" id="AET7Gv20941200.1">
    <property type="protein sequence ID" value="AET7Gv20941200.1"/>
    <property type="gene ID" value="AET7Gv20941200"/>
</dbReference>
<dbReference type="PANTHER" id="PTHR45644">
    <property type="entry name" value="AAA ATPASE, PUTATIVE (AFU_ORTHOLOGUE AFUA_2G12920)-RELATED-RELATED"/>
    <property type="match status" value="1"/>
</dbReference>
<feature type="transmembrane region" description="Helical" evidence="8">
    <location>
        <begin position="12"/>
        <end position="31"/>
    </location>
</feature>
<dbReference type="InterPro" id="IPR051701">
    <property type="entry name" value="Mito_OM_Translocase_MSP1"/>
</dbReference>
<dbReference type="FunFam" id="3.40.50.300:FF:000538">
    <property type="entry name" value="ATPase family AAA domain-containing protein 1"/>
    <property type="match status" value="1"/>
</dbReference>
<dbReference type="GO" id="GO:0005741">
    <property type="term" value="C:mitochondrial outer membrane"/>
    <property type="evidence" value="ECO:0007669"/>
    <property type="project" value="UniProtKB-SubCell"/>
</dbReference>
<keyword evidence="11" id="KW-1185">Reference proteome</keyword>
<sequence length="547" mass="60773">MRSTDSSRFVQELVLYAASAALSCLVLFAGLRQLDPNRESSKKALQHKKEIAKRLGRPLISTTPYEDVIACDVINPDEIDVEFESVGGLDEVKQALYELVILPLRRPELFAYGKLLSPQKGVLLYGPPGTGKTMLAKAIAKESGAVFINVRISNLMSKWFGDAQKLVSAVFSLANKLQPAIIFIDEVDSFLGQRRNTDHEALTNMKTEFMSLWDGFTTDQNARVMVLAATNRPSELDEAILRRFTQIFEIGVPSRSERSKILEVILKGENIESNIDYDYIASLCEGFTGSDILELCKQAAFYPIREILNSEKDGTRANSPRPLRQSDLEKALSTSRKGKKAASSAASGLQSPEWIRPSDPEDDQHAPRRSDSICETAPGGAIPSAPRLLAAASIACEFGGYSRWFGVVARRSSARRKRFQSAASRRARPRRQISRSLTVTSIPTGIQGINERMKNRVAGACAMYVHPSNLKTREHESRKGKMSHFITISLDWWCRSLPSCHQGHEQRHHQIGLTSAPRWTWTPEPPVSPAATETRRLGLRARQQAAA</sequence>
<dbReference type="InterPro" id="IPR003959">
    <property type="entry name" value="ATPase_AAA_core"/>
</dbReference>
<evidence type="ECO:0000256" key="8">
    <source>
        <dbReference type="SAM" id="Phobius"/>
    </source>
</evidence>
<keyword evidence="4 6" id="KW-0067">ATP-binding</keyword>
<dbReference type="PANTHER" id="PTHR45644:SF3">
    <property type="entry name" value="FI08533P-RELATED"/>
    <property type="match status" value="1"/>
</dbReference>
<protein>
    <recommendedName>
        <fullName evidence="9">AAA+ ATPase domain-containing protein</fullName>
    </recommendedName>
</protein>
<keyword evidence="8" id="KW-1133">Transmembrane helix</keyword>
<dbReference type="CDD" id="cd19520">
    <property type="entry name" value="RecA-like_ATAD1"/>
    <property type="match status" value="1"/>
</dbReference>
<organism evidence="10 11">
    <name type="scientific">Aegilops tauschii subsp. strangulata</name>
    <name type="common">Goatgrass</name>
    <dbReference type="NCBI Taxonomy" id="200361"/>
    <lineage>
        <taxon>Eukaryota</taxon>
        <taxon>Viridiplantae</taxon>
        <taxon>Streptophyta</taxon>
        <taxon>Embryophyta</taxon>
        <taxon>Tracheophyta</taxon>
        <taxon>Spermatophyta</taxon>
        <taxon>Magnoliopsida</taxon>
        <taxon>Liliopsida</taxon>
        <taxon>Poales</taxon>
        <taxon>Poaceae</taxon>
        <taxon>BOP clade</taxon>
        <taxon>Pooideae</taxon>
        <taxon>Triticodae</taxon>
        <taxon>Triticeae</taxon>
        <taxon>Triticinae</taxon>
        <taxon>Aegilops</taxon>
    </lineage>
</organism>
<keyword evidence="8" id="KW-0472">Membrane</keyword>
<dbReference type="InterPro" id="IPR041569">
    <property type="entry name" value="AAA_lid_3"/>
</dbReference>
<comment type="similarity">
    <text evidence="6">Belongs to the AAA ATPase family.</text>
</comment>
<dbReference type="SMART" id="SM00382">
    <property type="entry name" value="AAA"/>
    <property type="match status" value="1"/>
</dbReference>